<dbReference type="AlphaFoldDB" id="T1IPR6"/>
<dbReference type="EMBL" id="JH431265">
    <property type="status" value="NOT_ANNOTATED_CDS"/>
    <property type="molecule type" value="Genomic_DNA"/>
</dbReference>
<reference evidence="2" key="1">
    <citation type="submission" date="2011-05" db="EMBL/GenBank/DDBJ databases">
        <authorList>
            <person name="Richards S.R."/>
            <person name="Qu J."/>
            <person name="Jiang H."/>
            <person name="Jhangiani S.N."/>
            <person name="Agravi P."/>
            <person name="Goodspeed R."/>
            <person name="Gross S."/>
            <person name="Mandapat C."/>
            <person name="Jackson L."/>
            <person name="Mathew T."/>
            <person name="Pu L."/>
            <person name="Thornton R."/>
            <person name="Saada N."/>
            <person name="Wilczek-Boney K.B."/>
            <person name="Lee S."/>
            <person name="Kovar C."/>
            <person name="Wu Y."/>
            <person name="Scherer S.E."/>
            <person name="Worley K.C."/>
            <person name="Muzny D.M."/>
            <person name="Gibbs R."/>
        </authorList>
    </citation>
    <scope>NUCLEOTIDE SEQUENCE</scope>
    <source>
        <strain evidence="2">Brora</strain>
    </source>
</reference>
<keyword evidence="2" id="KW-1185">Reference proteome</keyword>
<sequence>MAHCACTNNQTQTKRNKQMNKKHGLLKNCNILLFANKLLTWMTKHYRKYNEPMKIKMDAALASNCRTMRMCEVLCTLRMCRAFLFANKLLTWMTKHYRKYNEPMKIKMDAALASNCRTMRMCEVLCTLRMCRAFHVFQNFRNPNPILSFGRQIETDLSVGSRRTSAWDRDADSRVLSVTLCSFSCLLIK</sequence>
<reference evidence="1" key="2">
    <citation type="submission" date="2015-02" db="UniProtKB">
        <authorList>
            <consortium name="EnsemblMetazoa"/>
        </authorList>
    </citation>
    <scope>IDENTIFICATION</scope>
</reference>
<organism evidence="1 2">
    <name type="scientific">Strigamia maritima</name>
    <name type="common">European centipede</name>
    <name type="synonym">Geophilus maritimus</name>
    <dbReference type="NCBI Taxonomy" id="126957"/>
    <lineage>
        <taxon>Eukaryota</taxon>
        <taxon>Metazoa</taxon>
        <taxon>Ecdysozoa</taxon>
        <taxon>Arthropoda</taxon>
        <taxon>Myriapoda</taxon>
        <taxon>Chilopoda</taxon>
        <taxon>Pleurostigmophora</taxon>
        <taxon>Geophilomorpha</taxon>
        <taxon>Linotaeniidae</taxon>
        <taxon>Strigamia</taxon>
    </lineage>
</organism>
<evidence type="ECO:0000313" key="1">
    <source>
        <dbReference type="EnsemblMetazoa" id="SMAR003020-PA"/>
    </source>
</evidence>
<accession>T1IPR6</accession>
<proteinExistence type="predicted"/>
<dbReference type="HOGENOM" id="CLU_1436114_0_0_1"/>
<name>T1IPR6_STRMM</name>
<dbReference type="Proteomes" id="UP000014500">
    <property type="component" value="Unassembled WGS sequence"/>
</dbReference>
<dbReference type="EnsemblMetazoa" id="SMAR003020-RA">
    <property type="protein sequence ID" value="SMAR003020-PA"/>
    <property type="gene ID" value="SMAR003020"/>
</dbReference>
<protein>
    <submittedName>
        <fullName evidence="1">Uncharacterized protein</fullName>
    </submittedName>
</protein>
<evidence type="ECO:0000313" key="2">
    <source>
        <dbReference type="Proteomes" id="UP000014500"/>
    </source>
</evidence>